<evidence type="ECO:0000256" key="15">
    <source>
        <dbReference type="PROSITE-ProRule" id="PRU00723"/>
    </source>
</evidence>
<dbReference type="AlphaFoldDB" id="A0A091E2R2"/>
<dbReference type="InterPro" id="IPR041367">
    <property type="entry name" value="Znf-CCCH_4"/>
</dbReference>
<dbReference type="InterPro" id="IPR013087">
    <property type="entry name" value="Znf_C2H2_type"/>
</dbReference>
<dbReference type="SMART" id="SM00355">
    <property type="entry name" value="ZnF_C2H2"/>
    <property type="match status" value="1"/>
</dbReference>
<feature type="compositionally biased region" description="Acidic residues" evidence="17">
    <location>
        <begin position="274"/>
        <end position="283"/>
    </location>
</feature>
<evidence type="ECO:0000256" key="5">
    <source>
        <dbReference type="ARBA" id="ARBA00022553"/>
    </source>
</evidence>
<evidence type="ECO:0000259" key="19">
    <source>
        <dbReference type="PROSITE" id="PS50157"/>
    </source>
</evidence>
<dbReference type="SMART" id="SM00443">
    <property type="entry name" value="G_patch"/>
    <property type="match status" value="1"/>
</dbReference>
<evidence type="ECO:0000256" key="17">
    <source>
        <dbReference type="SAM" id="MobiDB-lite"/>
    </source>
</evidence>
<keyword evidence="11" id="KW-0238">DNA-binding</keyword>
<dbReference type="SUPFAM" id="SSF63748">
    <property type="entry name" value="Tudor/PWWP/MBT"/>
    <property type="match status" value="1"/>
</dbReference>
<dbReference type="eggNOG" id="KOG2185">
    <property type="taxonomic scope" value="Eukaryota"/>
</dbReference>
<feature type="region of interest" description="Disordered" evidence="17">
    <location>
        <begin position="90"/>
        <end position="129"/>
    </location>
</feature>
<feature type="compositionally biased region" description="Low complexity" evidence="17">
    <location>
        <begin position="826"/>
        <end position="837"/>
    </location>
</feature>
<accession>A0A091E2R2</accession>
<dbReference type="Pfam" id="PF18044">
    <property type="entry name" value="zf-CCCH_4"/>
    <property type="match status" value="1"/>
</dbReference>
<evidence type="ECO:0000256" key="13">
    <source>
        <dbReference type="ARBA" id="ARBA00023242"/>
    </source>
</evidence>
<reference evidence="21 22" key="1">
    <citation type="submission" date="2013-11" db="EMBL/GenBank/DDBJ databases">
        <title>The Damaraland mole rat (Fukomys damarensis) genome and evolution of African mole rats.</title>
        <authorList>
            <person name="Gladyshev V.N."/>
            <person name="Fang X."/>
        </authorList>
    </citation>
    <scope>NUCLEOTIDE SEQUENCE [LARGE SCALE GENOMIC DNA]</scope>
    <source>
        <tissue evidence="21">Liver</tissue>
    </source>
</reference>
<feature type="region of interest" description="Disordered" evidence="17">
    <location>
        <begin position="266"/>
        <end position="286"/>
    </location>
</feature>
<keyword evidence="9" id="KW-0007">Acetylation</keyword>
<proteinExistence type="predicted"/>
<evidence type="ECO:0000256" key="12">
    <source>
        <dbReference type="ARBA" id="ARBA00023163"/>
    </source>
</evidence>
<organism evidence="21 22">
    <name type="scientific">Fukomys damarensis</name>
    <name type="common">Damaraland mole rat</name>
    <name type="synonym">Cryptomys damarensis</name>
    <dbReference type="NCBI Taxonomy" id="885580"/>
    <lineage>
        <taxon>Eukaryota</taxon>
        <taxon>Metazoa</taxon>
        <taxon>Chordata</taxon>
        <taxon>Craniata</taxon>
        <taxon>Vertebrata</taxon>
        <taxon>Euteleostomi</taxon>
        <taxon>Mammalia</taxon>
        <taxon>Eutheria</taxon>
        <taxon>Euarchontoglires</taxon>
        <taxon>Glires</taxon>
        <taxon>Rodentia</taxon>
        <taxon>Hystricomorpha</taxon>
        <taxon>Bathyergidae</taxon>
        <taxon>Fukomys</taxon>
    </lineage>
</organism>
<dbReference type="GO" id="GO:0050852">
    <property type="term" value="P:T cell receptor signaling pathway"/>
    <property type="evidence" value="ECO:0007669"/>
    <property type="project" value="InterPro"/>
</dbReference>
<dbReference type="PROSITE" id="PS00028">
    <property type="entry name" value="ZINC_FINGER_C2H2_1"/>
    <property type="match status" value="1"/>
</dbReference>
<evidence type="ECO:0000256" key="11">
    <source>
        <dbReference type="ARBA" id="ARBA00023125"/>
    </source>
</evidence>
<dbReference type="PROSITE" id="PS50157">
    <property type="entry name" value="ZINC_FINGER_C2H2_2"/>
    <property type="match status" value="1"/>
</dbReference>
<keyword evidence="16" id="KW-0175">Coiled coil</keyword>
<evidence type="ECO:0000256" key="10">
    <source>
        <dbReference type="ARBA" id="ARBA00023015"/>
    </source>
</evidence>
<dbReference type="Proteomes" id="UP000028990">
    <property type="component" value="Unassembled WGS sequence"/>
</dbReference>
<dbReference type="GO" id="GO:0001227">
    <property type="term" value="F:DNA-binding transcription repressor activity, RNA polymerase II-specific"/>
    <property type="evidence" value="ECO:0007669"/>
    <property type="project" value="TreeGrafter"/>
</dbReference>
<dbReference type="STRING" id="885580.ENSFDAP00000015229"/>
<dbReference type="SMART" id="SM01366">
    <property type="entry name" value="c-clamp"/>
    <property type="match status" value="1"/>
</dbReference>
<feature type="domain" description="C3H1-type" evidence="18">
    <location>
        <begin position="175"/>
        <end position="201"/>
    </location>
</feature>
<feature type="compositionally biased region" description="Basic and acidic residues" evidence="17">
    <location>
        <begin position="97"/>
        <end position="117"/>
    </location>
</feature>
<feature type="compositionally biased region" description="Acidic residues" evidence="17">
    <location>
        <begin position="118"/>
        <end position="128"/>
    </location>
</feature>
<feature type="coiled-coil region" evidence="16">
    <location>
        <begin position="434"/>
        <end position="461"/>
    </location>
</feature>
<evidence type="ECO:0000256" key="8">
    <source>
        <dbReference type="ARBA" id="ARBA00022833"/>
    </source>
</evidence>
<feature type="region of interest" description="Disordered" evidence="17">
    <location>
        <begin position="365"/>
        <end position="391"/>
    </location>
</feature>
<dbReference type="GO" id="GO:0005634">
    <property type="term" value="C:nucleus"/>
    <property type="evidence" value="ECO:0007669"/>
    <property type="project" value="UniProtKB-SubCell"/>
</dbReference>
<dbReference type="PANTHER" id="PTHR46297:SF1">
    <property type="entry name" value="ZINC FINGER CCCH-TYPE WITH G PATCH DOMAIN-CONTAINING PROTEIN"/>
    <property type="match status" value="1"/>
</dbReference>
<keyword evidence="10" id="KW-0805">Transcription regulation</keyword>
<feature type="zinc finger region" description="C3H1-type" evidence="15">
    <location>
        <begin position="175"/>
        <end position="201"/>
    </location>
</feature>
<evidence type="ECO:0000256" key="9">
    <source>
        <dbReference type="ARBA" id="ARBA00022990"/>
    </source>
</evidence>
<keyword evidence="7 15" id="KW-0863">Zinc-finger</keyword>
<dbReference type="PROSITE" id="PS50103">
    <property type="entry name" value="ZF_C3H1"/>
    <property type="match status" value="1"/>
</dbReference>
<evidence type="ECO:0000313" key="21">
    <source>
        <dbReference type="EMBL" id="KFO29356.1"/>
    </source>
</evidence>
<dbReference type="FunFam" id="2.30.30.1190:FF:000001">
    <property type="entry name" value="zinc finger CCCH-type with G patch domain-containing protein"/>
    <property type="match status" value="1"/>
</dbReference>
<dbReference type="Gene3D" id="2.30.30.1190">
    <property type="match status" value="1"/>
</dbReference>
<dbReference type="EMBL" id="KN122604">
    <property type="protein sequence ID" value="KFO29356.1"/>
    <property type="molecule type" value="Genomic_DNA"/>
</dbReference>
<comment type="subunit">
    <text evidence="2">Interacts with CHD4/Mi-2; the interaction is direct.</text>
</comment>
<protein>
    <recommendedName>
        <fullName evidence="3">Zinc finger CCCH-type with G patch domain-containing protein</fullName>
    </recommendedName>
</protein>
<evidence type="ECO:0000256" key="7">
    <source>
        <dbReference type="ARBA" id="ARBA00022771"/>
    </source>
</evidence>
<comment type="function">
    <text evidence="14">Transcription repressor that specifically binds the 5'-GGAG[GA]A[GA]A-3' consensus sequence. Represses transcription by recruiting the chromatin multiprotein complex NuRD to target promoters. Negatively regulates expression of EGFR, a gene involved in cell proliferation, survival and migration. Its ability to repress genes of the EGFR pathway suggest it may act as a tumor suppressor.</text>
</comment>
<dbReference type="InterPro" id="IPR000467">
    <property type="entry name" value="G_patch_dom"/>
</dbReference>
<evidence type="ECO:0000259" key="18">
    <source>
        <dbReference type="PROSITE" id="PS50103"/>
    </source>
</evidence>
<keyword evidence="12" id="KW-0804">Transcription</keyword>
<keyword evidence="5" id="KW-0597">Phosphoprotein</keyword>
<keyword evidence="4" id="KW-0678">Repressor</keyword>
<keyword evidence="22" id="KW-1185">Reference proteome</keyword>
<dbReference type="PROSITE" id="PS50174">
    <property type="entry name" value="G_PATCH"/>
    <property type="match status" value="1"/>
</dbReference>
<dbReference type="InterPro" id="IPR000571">
    <property type="entry name" value="Znf_CCCH"/>
</dbReference>
<evidence type="ECO:0000313" key="22">
    <source>
        <dbReference type="Proteomes" id="UP000028990"/>
    </source>
</evidence>
<evidence type="ECO:0000256" key="2">
    <source>
        <dbReference type="ARBA" id="ARBA00011506"/>
    </source>
</evidence>
<dbReference type="FunFam" id="2.30.30.140:FF:000071">
    <property type="entry name" value="Zinc finger CCCH-type with G patch domain-containing protein"/>
    <property type="match status" value="1"/>
</dbReference>
<keyword evidence="13" id="KW-0539">Nucleus</keyword>
<keyword evidence="8 15" id="KW-0862">Zinc</keyword>
<dbReference type="Gene3D" id="2.30.30.140">
    <property type="match status" value="1"/>
</dbReference>
<keyword evidence="6 15" id="KW-0479">Metal-binding</keyword>
<evidence type="ECO:0000256" key="4">
    <source>
        <dbReference type="ARBA" id="ARBA00022491"/>
    </source>
</evidence>
<dbReference type="Pfam" id="PF15332">
    <property type="entry name" value="LIME1"/>
    <property type="match status" value="1"/>
</dbReference>
<dbReference type="CDD" id="cd20384">
    <property type="entry name" value="Tudor_ZGPAT"/>
    <property type="match status" value="1"/>
</dbReference>
<dbReference type="SMART" id="SM00356">
    <property type="entry name" value="ZnF_C3H1"/>
    <property type="match status" value="1"/>
</dbReference>
<evidence type="ECO:0000256" key="16">
    <source>
        <dbReference type="SAM" id="Coils"/>
    </source>
</evidence>
<sequence>MDEESLETALQTYRGQLRQVELALGTGLDASEQADLRQLQGDLKELIELTEASLVSVRKSKLLASLDQECPPQEDAEYLAFQKAIAEVAEVPTTPRTDLETGPEREAGQEPTEPGREEEGEEEGEEEELHGAKVNAPYHSAWGTLEYHNAMVVGTEAAEDGTACVRVLYLYPTHKSLKPCPFFLEGKCRFKENCRFSHGQVVSVDELRPFQDPDLSLLQAGSTCLAKHHDGLWHPARITDVENGYYTVKFDSLLLKEAVVEGDSILPPLRTEAEESSDSDSGDLGDASYARVVESGPADTGTSSSSFAGWEVHTRGIGSRLLARMGYEFGKGLGRNAEGRVEPIHAVVLPRGKSLDQCAEILQKRTKEGQASASRPPRCRRRKGRPGGHLPPKNVFDFLNEKLQSQAPGALEAGVVTPGGRKTKDMYHASRSAKQALSLRLFQTEEKIERTQRDIRGIQEALTRNAGRALLHRMGPPVPMALPALWVLGCFSLLLWLWALCTACHRKQVQSQQARLQDTVMLAETSLLRQTHLCSLSKSDTRLHELHHSTHGSKALRPASMDLLYPHWLEVSRGSTTPQATPSAFPPQQLPGAPSATAFTLSISPEATYSNVGLAAIPRASLAASPVVWAGTRLTTGCDKPGPWARPVLAEYASIQKLKGTDPGSQELQQGNTEVTPAAQVDILYSRVCKPKNRATGPTSDPPDHEGTGAVLALESGLAYEPLPPRGLDMDSSPLENVYESIQDSPPRKSPSGRGHGCCSPYKPVHQPSRSGHPSYNPVCEVMSAAALTSLSTSPLGLGIPATAFSPEPGLEPWKEGLAQPPGSYSSSSNNGDWGWDLASDQSSPSTPSPPLPPETAHFLFGEPTLRKRKSSIQVMFQCLWKSCGKVLSTASGMQRHIRLVHLGRQAEPEQSDGEEDFYYTELDVGVDTLTDGLSSLTPVSPTASVPPAFPHLELPELLKPPALPSLLQPLALAMALPPVLSSVAPPQVCHGDHAYQVGEATGGVWEQVSGHCGDERGPGCSSPQDCMAPIHLDLRATEVQACAPALPSKLGANLRKPRGDAKKCRKVYGMDHRDLWCTACRWKKACQRFLD</sequence>
<evidence type="ECO:0000256" key="14">
    <source>
        <dbReference type="ARBA" id="ARBA00057532"/>
    </source>
</evidence>
<dbReference type="InterPro" id="IPR026072">
    <property type="entry name" value="Lime1"/>
</dbReference>
<dbReference type="GO" id="GO:0008270">
    <property type="term" value="F:zinc ion binding"/>
    <property type="evidence" value="ECO:0007669"/>
    <property type="project" value="UniProtKB-KW"/>
</dbReference>
<dbReference type="GO" id="GO:0000978">
    <property type="term" value="F:RNA polymerase II cis-regulatory region sequence-specific DNA binding"/>
    <property type="evidence" value="ECO:0007669"/>
    <property type="project" value="TreeGrafter"/>
</dbReference>
<feature type="region of interest" description="Disordered" evidence="17">
    <location>
        <begin position="809"/>
        <end position="857"/>
    </location>
</feature>
<evidence type="ECO:0000259" key="20">
    <source>
        <dbReference type="PROSITE" id="PS50174"/>
    </source>
</evidence>
<gene>
    <name evidence="21" type="ORF">H920_09230</name>
</gene>
<dbReference type="Pfam" id="PF01585">
    <property type="entry name" value="G-patch"/>
    <property type="match status" value="1"/>
</dbReference>
<name>A0A091E2R2_FUKDA</name>
<feature type="region of interest" description="Disordered" evidence="17">
    <location>
        <begin position="738"/>
        <end position="773"/>
    </location>
</feature>
<evidence type="ECO:0000256" key="6">
    <source>
        <dbReference type="ARBA" id="ARBA00022723"/>
    </source>
</evidence>
<evidence type="ECO:0000256" key="3">
    <source>
        <dbReference type="ARBA" id="ARBA00022414"/>
    </source>
</evidence>
<feature type="compositionally biased region" description="Basic residues" evidence="17">
    <location>
        <begin position="377"/>
        <end position="386"/>
    </location>
</feature>
<feature type="domain" description="C2H2-type" evidence="19">
    <location>
        <begin position="877"/>
        <end position="907"/>
    </location>
</feature>
<comment type="subcellular location">
    <subcellularLocation>
        <location evidence="1">Nucleus</location>
    </subcellularLocation>
</comment>
<dbReference type="PANTHER" id="PTHR46297">
    <property type="entry name" value="ZINC FINGER CCCH-TYPE WITH G PATCH DOMAIN-CONTAINING PROTEIN"/>
    <property type="match status" value="1"/>
</dbReference>
<feature type="domain" description="G-patch" evidence="20">
    <location>
        <begin position="314"/>
        <end position="360"/>
    </location>
</feature>
<dbReference type="GO" id="GO:0050853">
    <property type="term" value="P:B cell receptor signaling pathway"/>
    <property type="evidence" value="ECO:0007669"/>
    <property type="project" value="InterPro"/>
</dbReference>
<evidence type="ECO:0000256" key="1">
    <source>
        <dbReference type="ARBA" id="ARBA00004123"/>
    </source>
</evidence>